<dbReference type="SUPFAM" id="SSF55083">
    <property type="entry name" value="6-hydroxymethyl-7,8-dihydropterin pyrophosphokinase, HPPK"/>
    <property type="match status" value="1"/>
</dbReference>
<dbReference type="PANTHER" id="PTHR43071">
    <property type="entry name" value="2-AMINO-4-HYDROXY-6-HYDROXYMETHYLDIHYDROPTERIDINE PYROPHOSPHOKINASE"/>
    <property type="match status" value="1"/>
</dbReference>
<evidence type="ECO:0000256" key="5">
    <source>
        <dbReference type="ARBA" id="ARBA00022777"/>
    </source>
</evidence>
<dbReference type="UniPathway" id="UPA00077">
    <property type="reaction ID" value="UER00155"/>
</dbReference>
<keyword evidence="6" id="KW-0067">ATP-binding</keyword>
<evidence type="ECO:0000259" key="8">
    <source>
        <dbReference type="PROSITE" id="PS00794"/>
    </source>
</evidence>
<dbReference type="InterPro" id="IPR035907">
    <property type="entry name" value="Hppk_sf"/>
</dbReference>
<dbReference type="PANTHER" id="PTHR43071:SF1">
    <property type="entry name" value="2-AMINO-4-HYDROXY-6-HYDROXYMETHYLDIHYDROPTERIDINE PYROPHOSPHOKINASE"/>
    <property type="match status" value="1"/>
</dbReference>
<keyword evidence="4" id="KW-0547">Nucleotide-binding</keyword>
<keyword evidence="7" id="KW-0289">Folate biosynthesis</keyword>
<evidence type="ECO:0000313" key="9">
    <source>
        <dbReference type="EMBL" id="VAW54045.1"/>
    </source>
</evidence>
<dbReference type="NCBIfam" id="TIGR01498">
    <property type="entry name" value="folK"/>
    <property type="match status" value="1"/>
</dbReference>
<evidence type="ECO:0000256" key="3">
    <source>
        <dbReference type="ARBA" id="ARBA00022679"/>
    </source>
</evidence>
<evidence type="ECO:0000256" key="4">
    <source>
        <dbReference type="ARBA" id="ARBA00022741"/>
    </source>
</evidence>
<dbReference type="GO" id="GO:0016301">
    <property type="term" value="F:kinase activity"/>
    <property type="evidence" value="ECO:0007669"/>
    <property type="project" value="UniProtKB-KW"/>
</dbReference>
<dbReference type="AlphaFoldDB" id="A0A3B0WDV4"/>
<organism evidence="9">
    <name type="scientific">hydrothermal vent metagenome</name>
    <dbReference type="NCBI Taxonomy" id="652676"/>
    <lineage>
        <taxon>unclassified sequences</taxon>
        <taxon>metagenomes</taxon>
        <taxon>ecological metagenomes</taxon>
    </lineage>
</organism>
<gene>
    <name evidence="9" type="ORF">MNBD_GAMMA07-1623</name>
</gene>
<dbReference type="CDD" id="cd00483">
    <property type="entry name" value="HPPK"/>
    <property type="match status" value="1"/>
</dbReference>
<keyword evidence="3 9" id="KW-0808">Transferase</keyword>
<evidence type="ECO:0000256" key="1">
    <source>
        <dbReference type="ARBA" id="ARBA00005051"/>
    </source>
</evidence>
<feature type="domain" description="7,8-dihydro-6-hydroxymethylpterin-pyrophosphokinase" evidence="8">
    <location>
        <begin position="90"/>
        <end position="101"/>
    </location>
</feature>
<name>A0A3B0WDV4_9ZZZZ</name>
<protein>
    <recommendedName>
        <fullName evidence="2">2-amino-4-hydroxy-6-hydroxymethyldihydropteridine diphosphokinase</fullName>
        <ecNumber evidence="2">2.7.6.3</ecNumber>
    </recommendedName>
</protein>
<sequence>MVLCYISLGSNLNQPLQQLNLAKQSVAELPKTTLNQISSIYQSIALTLDDEPQNDYFNAVIQVNTALKAEQLLDELQRIELNQGRIRDKRWGARTIDLDILLYGNQIISTARLIIPHQEIENRNFVLYPLNQIAPSLKIPGKKTLSVLLENIDDSGLKKIGEFC</sequence>
<accession>A0A3B0WDV4</accession>
<keyword evidence="5 9" id="KW-0418">Kinase</keyword>
<dbReference type="GO" id="GO:0003848">
    <property type="term" value="F:2-amino-4-hydroxy-6-hydroxymethyldihydropteridine diphosphokinase activity"/>
    <property type="evidence" value="ECO:0007669"/>
    <property type="project" value="UniProtKB-EC"/>
</dbReference>
<dbReference type="PROSITE" id="PS00794">
    <property type="entry name" value="HPPK"/>
    <property type="match status" value="1"/>
</dbReference>
<evidence type="ECO:0000256" key="7">
    <source>
        <dbReference type="ARBA" id="ARBA00022909"/>
    </source>
</evidence>
<dbReference type="EMBL" id="UOFF01000047">
    <property type="protein sequence ID" value="VAW54045.1"/>
    <property type="molecule type" value="Genomic_DNA"/>
</dbReference>
<evidence type="ECO:0000256" key="2">
    <source>
        <dbReference type="ARBA" id="ARBA00013253"/>
    </source>
</evidence>
<dbReference type="EC" id="2.7.6.3" evidence="2"/>
<reference evidence="9" key="1">
    <citation type="submission" date="2018-06" db="EMBL/GenBank/DDBJ databases">
        <authorList>
            <person name="Zhirakovskaya E."/>
        </authorList>
    </citation>
    <scope>NUCLEOTIDE SEQUENCE</scope>
</reference>
<dbReference type="GO" id="GO:0005524">
    <property type="term" value="F:ATP binding"/>
    <property type="evidence" value="ECO:0007669"/>
    <property type="project" value="UniProtKB-KW"/>
</dbReference>
<dbReference type="GO" id="GO:0046654">
    <property type="term" value="P:tetrahydrofolate biosynthetic process"/>
    <property type="evidence" value="ECO:0007669"/>
    <property type="project" value="UniProtKB-UniPathway"/>
</dbReference>
<comment type="pathway">
    <text evidence="1">Cofactor biosynthesis; tetrahydrofolate biosynthesis; 2-amino-4-hydroxy-6-hydroxymethyl-7,8-dihydropteridine diphosphate from 7,8-dihydroneopterin triphosphate: step 4/4.</text>
</comment>
<dbReference type="Gene3D" id="3.30.70.560">
    <property type="entry name" value="7,8-Dihydro-6-hydroxymethylpterin-pyrophosphokinase HPPK"/>
    <property type="match status" value="1"/>
</dbReference>
<dbReference type="GO" id="GO:0046656">
    <property type="term" value="P:folic acid biosynthetic process"/>
    <property type="evidence" value="ECO:0007669"/>
    <property type="project" value="UniProtKB-KW"/>
</dbReference>
<dbReference type="InterPro" id="IPR000550">
    <property type="entry name" value="Hppk"/>
</dbReference>
<proteinExistence type="predicted"/>
<dbReference type="Pfam" id="PF01288">
    <property type="entry name" value="HPPK"/>
    <property type="match status" value="1"/>
</dbReference>
<evidence type="ECO:0000256" key="6">
    <source>
        <dbReference type="ARBA" id="ARBA00022840"/>
    </source>
</evidence>